<dbReference type="Gramene" id="ORUFI01G21740.1">
    <property type="protein sequence ID" value="ORUFI01G21740.1"/>
    <property type="gene ID" value="ORUFI01G21740"/>
</dbReference>
<keyword evidence="3" id="KW-1185">Reference proteome</keyword>
<name>A0A0E0MXY5_ORYRU</name>
<feature type="compositionally biased region" description="Basic and acidic residues" evidence="1">
    <location>
        <begin position="73"/>
        <end position="83"/>
    </location>
</feature>
<evidence type="ECO:0000256" key="1">
    <source>
        <dbReference type="SAM" id="MobiDB-lite"/>
    </source>
</evidence>
<protein>
    <submittedName>
        <fullName evidence="2">Uncharacterized protein</fullName>
    </submittedName>
</protein>
<dbReference type="HOGENOM" id="CLU_2227576_0_0_1"/>
<dbReference type="Proteomes" id="UP000008022">
    <property type="component" value="Unassembled WGS sequence"/>
</dbReference>
<dbReference type="AlphaFoldDB" id="A0A0E0MXY5"/>
<dbReference type="STRING" id="4529.A0A0E0MXY5"/>
<proteinExistence type="predicted"/>
<dbReference type="EnsemblPlants" id="ORUFI01G21740.1">
    <property type="protein sequence ID" value="ORUFI01G21740.1"/>
    <property type="gene ID" value="ORUFI01G21740"/>
</dbReference>
<feature type="compositionally biased region" description="Gly residues" evidence="1">
    <location>
        <begin position="94"/>
        <end position="106"/>
    </location>
</feature>
<organism evidence="2 3">
    <name type="scientific">Oryza rufipogon</name>
    <name type="common">Brownbeard rice</name>
    <name type="synonym">Asian wild rice</name>
    <dbReference type="NCBI Taxonomy" id="4529"/>
    <lineage>
        <taxon>Eukaryota</taxon>
        <taxon>Viridiplantae</taxon>
        <taxon>Streptophyta</taxon>
        <taxon>Embryophyta</taxon>
        <taxon>Tracheophyta</taxon>
        <taxon>Spermatophyta</taxon>
        <taxon>Magnoliopsida</taxon>
        <taxon>Liliopsida</taxon>
        <taxon>Poales</taxon>
        <taxon>Poaceae</taxon>
        <taxon>BOP clade</taxon>
        <taxon>Oryzoideae</taxon>
        <taxon>Oryzeae</taxon>
        <taxon>Oryzinae</taxon>
        <taxon>Oryza</taxon>
    </lineage>
</organism>
<reference evidence="3" key="1">
    <citation type="submission" date="2013-06" db="EMBL/GenBank/DDBJ databases">
        <authorList>
            <person name="Zhao Q."/>
        </authorList>
    </citation>
    <scope>NUCLEOTIDE SEQUENCE</scope>
    <source>
        <strain evidence="3">cv. W1943</strain>
    </source>
</reference>
<reference evidence="2" key="2">
    <citation type="submission" date="2015-06" db="UniProtKB">
        <authorList>
            <consortium name="EnsemblPlants"/>
        </authorList>
    </citation>
    <scope>IDENTIFICATION</scope>
</reference>
<feature type="region of interest" description="Disordered" evidence="1">
    <location>
        <begin position="69"/>
        <end position="106"/>
    </location>
</feature>
<evidence type="ECO:0000313" key="3">
    <source>
        <dbReference type="Proteomes" id="UP000008022"/>
    </source>
</evidence>
<accession>A0A0E0MXY5</accession>
<sequence>MGFDGLLSVRLTKLNKQFGAWILCKLDPSSVTLYWREETGFLEKRKEERFLGEGTSGKDVANTNQVRVASAFDSERGRQDARVRAARARQSGKAGAGECGSDGEGV</sequence>
<evidence type="ECO:0000313" key="2">
    <source>
        <dbReference type="EnsemblPlants" id="ORUFI01G21740.1"/>
    </source>
</evidence>